<keyword evidence="1" id="KW-1133">Transmembrane helix</keyword>
<evidence type="ECO:0000256" key="1">
    <source>
        <dbReference type="SAM" id="Phobius"/>
    </source>
</evidence>
<accession>A0A562D9Q4</accession>
<comment type="caution">
    <text evidence="2">The sequence shown here is derived from an EMBL/GenBank/DDBJ whole genome shotgun (WGS) entry which is preliminary data.</text>
</comment>
<dbReference type="RefSeq" id="WP_028915890.1">
    <property type="nucleotide sequence ID" value="NZ_VLJS01000076.1"/>
</dbReference>
<dbReference type="AlphaFoldDB" id="A0A562D9Q4"/>
<evidence type="ECO:0000313" key="3">
    <source>
        <dbReference type="Proteomes" id="UP000321583"/>
    </source>
</evidence>
<keyword evidence="1" id="KW-0812">Transmembrane</keyword>
<keyword evidence="3" id="KW-1185">Reference proteome</keyword>
<feature type="transmembrane region" description="Helical" evidence="1">
    <location>
        <begin position="39"/>
        <end position="58"/>
    </location>
</feature>
<evidence type="ECO:0000313" key="2">
    <source>
        <dbReference type="EMBL" id="TWH06335.1"/>
    </source>
</evidence>
<gene>
    <name evidence="2" type="ORF">L613_004600000140</name>
</gene>
<dbReference type="Proteomes" id="UP000321583">
    <property type="component" value="Unassembled WGS sequence"/>
</dbReference>
<proteinExistence type="predicted"/>
<dbReference type="EMBL" id="VLJS01000076">
    <property type="protein sequence ID" value="TWH06335.1"/>
    <property type="molecule type" value="Genomic_DNA"/>
</dbReference>
<protein>
    <submittedName>
        <fullName evidence="2">Uncharacterized protein</fullName>
    </submittedName>
</protein>
<keyword evidence="1" id="KW-0472">Membrane</keyword>
<sequence>MALHSHAGRWSVLVLSILLLLGEPVMLVANEVAGPIRWLPPLCAAALVAGLVLQALGIRRLRALPHPWLGN</sequence>
<reference evidence="2 3" key="1">
    <citation type="submission" date="2019-07" db="EMBL/GenBank/DDBJ databases">
        <title>Genome sequencing of lignin-degrading bacterial isolates.</title>
        <authorList>
            <person name="Gladden J."/>
        </authorList>
    </citation>
    <scope>NUCLEOTIDE SEQUENCE [LARGE SCALE GENOMIC DNA]</scope>
    <source>
        <strain evidence="2 3">J19</strain>
    </source>
</reference>
<name>A0A562D9Q4_9GAMM</name>
<organism evidence="2 3">
    <name type="scientific">Pseudoxanthomonas taiwanensis J19</name>
    <dbReference type="NCBI Taxonomy" id="935569"/>
    <lineage>
        <taxon>Bacteria</taxon>
        <taxon>Pseudomonadati</taxon>
        <taxon>Pseudomonadota</taxon>
        <taxon>Gammaproteobacteria</taxon>
        <taxon>Lysobacterales</taxon>
        <taxon>Lysobacteraceae</taxon>
        <taxon>Pseudoxanthomonas</taxon>
    </lineage>
</organism>